<comment type="caution">
    <text evidence="3">The sequence shown here is derived from an EMBL/GenBank/DDBJ whole genome shotgun (WGS) entry which is preliminary data.</text>
</comment>
<dbReference type="InterPro" id="IPR002921">
    <property type="entry name" value="Fungal_lipase-type"/>
</dbReference>
<accession>A0AA43QM38</accession>
<dbReference type="Proteomes" id="UP001161017">
    <property type="component" value="Unassembled WGS sequence"/>
</dbReference>
<dbReference type="CDD" id="cd00519">
    <property type="entry name" value="Lipase_3"/>
    <property type="match status" value="1"/>
</dbReference>
<dbReference type="GO" id="GO:0006629">
    <property type="term" value="P:lipid metabolic process"/>
    <property type="evidence" value="ECO:0007669"/>
    <property type="project" value="InterPro"/>
</dbReference>
<evidence type="ECO:0000256" key="1">
    <source>
        <dbReference type="SAM" id="MobiDB-lite"/>
    </source>
</evidence>
<reference evidence="3" key="1">
    <citation type="journal article" date="2023" name="Genome Biol. Evol.">
        <title>First Whole Genome Sequence and Flow Cytometry Genome Size Data for the Lichen-Forming Fungus Ramalina farinacea (Ascomycota).</title>
        <authorList>
            <person name="Llewellyn T."/>
            <person name="Mian S."/>
            <person name="Hill R."/>
            <person name="Leitch I.J."/>
            <person name="Gaya E."/>
        </authorList>
    </citation>
    <scope>NUCLEOTIDE SEQUENCE</scope>
    <source>
        <strain evidence="3">LIQ254RAFAR</strain>
    </source>
</reference>
<keyword evidence="4" id="KW-1185">Reference proteome</keyword>
<feature type="domain" description="Fungal lipase-type" evidence="2">
    <location>
        <begin position="260"/>
        <end position="409"/>
    </location>
</feature>
<dbReference type="AlphaFoldDB" id="A0AA43QM38"/>
<protein>
    <recommendedName>
        <fullName evidence="2">Fungal lipase-type domain-containing protein</fullName>
    </recommendedName>
</protein>
<dbReference type="PANTHER" id="PTHR46023:SF6">
    <property type="entry name" value="LIPASE CLASS 3 FAMILY PROTEIN"/>
    <property type="match status" value="1"/>
</dbReference>
<dbReference type="EMBL" id="JAPUFD010000008">
    <property type="protein sequence ID" value="MDI1488980.1"/>
    <property type="molecule type" value="Genomic_DNA"/>
</dbReference>
<dbReference type="Pfam" id="PF01764">
    <property type="entry name" value="Lipase_3"/>
    <property type="match status" value="1"/>
</dbReference>
<dbReference type="SUPFAM" id="SSF53474">
    <property type="entry name" value="alpha/beta-Hydrolases"/>
    <property type="match status" value="1"/>
</dbReference>
<organism evidence="3 4">
    <name type="scientific">Ramalina farinacea</name>
    <dbReference type="NCBI Taxonomy" id="258253"/>
    <lineage>
        <taxon>Eukaryota</taxon>
        <taxon>Fungi</taxon>
        <taxon>Dikarya</taxon>
        <taxon>Ascomycota</taxon>
        <taxon>Pezizomycotina</taxon>
        <taxon>Lecanoromycetes</taxon>
        <taxon>OSLEUM clade</taxon>
        <taxon>Lecanoromycetidae</taxon>
        <taxon>Lecanorales</taxon>
        <taxon>Lecanorineae</taxon>
        <taxon>Ramalinaceae</taxon>
        <taxon>Ramalina</taxon>
    </lineage>
</organism>
<proteinExistence type="predicted"/>
<dbReference type="InterPro" id="IPR029058">
    <property type="entry name" value="AB_hydrolase_fold"/>
</dbReference>
<sequence length="535" mass="58543">MSMFVQRPRERPAARIHSKEPRAQGPKIKARREPPAPNVRAVNRLARPPPPSLSDDVVEYAVTAANLYYPSLGPPAPLPRNPAQSTPNLLSVPPADPFQSFFSDHQSAESDGFPEGTLCGKIHAKFDSIITSIDEETFLGQEEDLVIREEQSISGLRGGGLFKSSRASKTADRAISSTFCTNYFAKVSIYANAKLPPHLPFLRLYLPSYQLLCLAADYSQRAYEKPTGVEKDAFVNADSRLGTKPMVIKSMPLDDRNCVVFAIRGTQTFMDWAVNLKSAPVPADGFLDDPGNLCHSGFLSVARKMIAPVAARLRQLLEENPGRTTCSLLMTGHSAGGAVASLLYAHMLAEHAQSELNVLTGCFKRIHCLTFGTPPISLLPLTKPTSQRYKKSLFMSFINEGDPVPRADPAFVRSLLRLYATPAPIVKAPAPEPARRLPFLRPAKPIHSNSAPAFASKDYIWEVPPGTLSNAGRLVVLRGSEGVQAAQGKEDDVKAEITCDQELRHVVFGNPLMHMMKVYARRIEVLATKAVTGRI</sequence>
<evidence type="ECO:0000313" key="4">
    <source>
        <dbReference type="Proteomes" id="UP001161017"/>
    </source>
</evidence>
<evidence type="ECO:0000259" key="2">
    <source>
        <dbReference type="Pfam" id="PF01764"/>
    </source>
</evidence>
<gene>
    <name evidence="3" type="ORF">OHK93_008257</name>
</gene>
<name>A0AA43QM38_9LECA</name>
<dbReference type="Gene3D" id="3.40.50.1820">
    <property type="entry name" value="alpha/beta hydrolase"/>
    <property type="match status" value="1"/>
</dbReference>
<feature type="region of interest" description="Disordered" evidence="1">
    <location>
        <begin position="1"/>
        <end position="52"/>
    </location>
</feature>
<feature type="compositionally biased region" description="Basic and acidic residues" evidence="1">
    <location>
        <begin position="7"/>
        <end position="22"/>
    </location>
</feature>
<evidence type="ECO:0000313" key="3">
    <source>
        <dbReference type="EMBL" id="MDI1488980.1"/>
    </source>
</evidence>
<dbReference type="PANTHER" id="PTHR46023">
    <property type="entry name" value="LIPASE CLASS 3 PROTEIN-LIKE"/>
    <property type="match status" value="1"/>
</dbReference>